<comment type="caution">
    <text evidence="1">The sequence shown here is derived from an EMBL/GenBank/DDBJ whole genome shotgun (WGS) entry which is preliminary data.</text>
</comment>
<dbReference type="Proteomes" id="UP000321181">
    <property type="component" value="Unassembled WGS sequence"/>
</dbReference>
<keyword evidence="2" id="KW-1185">Reference proteome</keyword>
<reference evidence="1 2" key="1">
    <citation type="submission" date="2019-07" db="EMBL/GenBank/DDBJ databases">
        <title>Whole genome shotgun sequence of Cellulomonas aerilata NBRC 106308.</title>
        <authorList>
            <person name="Hosoyama A."/>
            <person name="Uohara A."/>
            <person name="Ohji S."/>
            <person name="Ichikawa N."/>
        </authorList>
    </citation>
    <scope>NUCLEOTIDE SEQUENCE [LARGE SCALE GENOMIC DNA]</scope>
    <source>
        <strain evidence="1 2">NBRC 106308</strain>
    </source>
</reference>
<organism evidence="1 2">
    <name type="scientific">Cellulomonas aerilata</name>
    <dbReference type="NCBI Taxonomy" id="515326"/>
    <lineage>
        <taxon>Bacteria</taxon>
        <taxon>Bacillati</taxon>
        <taxon>Actinomycetota</taxon>
        <taxon>Actinomycetes</taxon>
        <taxon>Micrococcales</taxon>
        <taxon>Cellulomonadaceae</taxon>
        <taxon>Cellulomonas</taxon>
    </lineage>
</organism>
<dbReference type="AlphaFoldDB" id="A0A512D9B0"/>
<sequence>MLMGDSGRVVAEVLLREGTWFWVPLPGGKEAMGLISRVSTDGLVAMGFFFGPFDQRGRVDQRPSAEAASLRARFATTKVRAGDWELFEVEQDWHRDEWPVPSFCSREATGTYIVRYDDDDLVTRTQAEVVDDGCGDVPTDGLLGPVAVERVLASYPTGKR</sequence>
<dbReference type="EMBL" id="BJYY01000002">
    <property type="protein sequence ID" value="GEO33076.1"/>
    <property type="molecule type" value="Genomic_DNA"/>
</dbReference>
<gene>
    <name evidence="1" type="ORF">CAE01nite_08010</name>
</gene>
<dbReference type="Pfam" id="PF15428">
    <property type="entry name" value="Imm26"/>
    <property type="match status" value="1"/>
</dbReference>
<name>A0A512D9B0_9CELL</name>
<dbReference type="OrthoDB" id="8780040at2"/>
<dbReference type="InterPro" id="IPR029278">
    <property type="entry name" value="Imm26"/>
</dbReference>
<evidence type="ECO:0000313" key="1">
    <source>
        <dbReference type="EMBL" id="GEO33076.1"/>
    </source>
</evidence>
<evidence type="ECO:0000313" key="2">
    <source>
        <dbReference type="Proteomes" id="UP000321181"/>
    </source>
</evidence>
<accession>A0A512D9B0</accession>
<protein>
    <submittedName>
        <fullName evidence="1">Uncharacterized protein</fullName>
    </submittedName>
</protein>
<dbReference type="RefSeq" id="WP_146900310.1">
    <property type="nucleotide sequence ID" value="NZ_BAAARM010000001.1"/>
</dbReference>
<proteinExistence type="predicted"/>